<feature type="signal peptide" evidence="1">
    <location>
        <begin position="1"/>
        <end position="32"/>
    </location>
</feature>
<keyword evidence="4" id="KW-1185">Reference proteome</keyword>
<dbReference type="InterPro" id="IPR008638">
    <property type="entry name" value="FhaB/CdiA-like_TPS"/>
</dbReference>
<accession>A0ABN0T2C4</accession>
<evidence type="ECO:0000313" key="4">
    <source>
        <dbReference type="Proteomes" id="UP001500399"/>
    </source>
</evidence>
<sequence length="3780" mass="408622">MKNTRTELSQRVQYALLAGMAGAFLIPQVAFAAPTGGEAVFGGATGLTTSSDMNITSSNLNNVITWRDYSIAQGERVRYDSGNKTNNYLNIVTGANTSNINGMIEGGKNVYIVNPNGVIFGKSAEVNVGNLYVSTQAVSTVNKDADMENNVSPLDTSAGLSDVVNMGEITANTVEVHGKNIRFLNAANVHTTASPVVLHTDTANGGYAHIGYESGHAPAAADYQVNGAAATAADNYYQLVANESDLNAINTNTTNLAGNYMLANDIDYVGAAHTPIGNHTTPFKGKFDGNFFQIRDMTVSGTDDAGFFGALENAHVYNLGIVGGSVASNTGSGNKYAGGIAGSSTGDKEIDYSKPSHPDKPTSETTVGTKLYNVYVKGTKVSGNDYYNGGLIGQASYTTIDGAYSTAKVGAHGGGIVGRTPANMDILNTYNDATVTGSDTKALFIQRANKATVTNSYTHSDKISSYDNTVRPHLKNVFYYDKAKKAWYRFGLTTDSDVKQDQPYAKDTYTGWDINNDGAPGAKWRIYEGRTLPLLTAFMNGRVDSVGSVGVEYKYRKFNQADGNAVDDPANAVKSNNRADITNLTYDSKIIKITDSAGNVITTSKNINYDKSLTDAQKNTVKMYTDTGTSLSKTDNIRNAGTKAILWSDQDGPNLRNVNVTIGKRKIDVKGGSFSVEREYNGSADVTNEFKEKFKAGGISANGFVDGDSVTLAYTNFKATMQAEGTIRAKDANDNAGDPLKKVKFEGEITVSGDDADNYDTSGLDFGAGFVGTNGLAKITKAKLTLNVVKDSATKIYDGTDTVTQSGMDAATNLKLKNEDIKTDDTTNNPDDVSLNADAIAGPTYIKANGTPEIHAGEHKIRYKNVTLAGADSRNYKLVPSSTTATLTGTNLDLQGTITRRRITTNDFKVYEKGRNEAVEATKTYDGSSEYTPDSTKYYLSSNQASNTEDTGVVTRDRGYITFALTRKANFNTKDVRTADKITYNVRAQADKTHTDDVYHEKHLLSDYWVLNNADNPLTETTAFDASGKGKITPRVLTATVVNNRIEKVYDGTKDHTQKGKDIVKIEGFVGDDTRENTSTVTYTNENVVSDTLGSQEKEQDVNYTASFERATGDESDNYTLDPTGKNVVSSVTPTGSYKGIIKRRALTLEMDGVVQKVYDGTAANKKSGITAIDNVAERDKATVTADTLKNKHRDMLTAGTATSSYGRGTDSSFTKDANASNGNTHNVRYENMDKVFGTAFDALKNNYTMDSTVYGAGEITRRRINPDGFQVLRKQSDGTYQAESISKTYDGTSTYTLPDGAYLRTPTVTPTPSDKTGIIEQDKDKIRFRLASNTHGTFQDEHGTETTHVSEAKKVAYKVVAYGVEGTAETDAPLRNYTFGTVAEETGGTLKNLENLKEGKTPAAVTADGSITPAKIQATTHAVEKVYDGTAEHRDKNREIVMGDAVVTFTGWTSDSDKRTNASTATYADKNVARNAGGGVIEKNVTYKAQLTGQYADDYEITGITAGAGTALAGGTATTLTVANAGKITPRQLNITMKNVEKTYNRSADNPDATVTKIEANEGQSFMSAVLSNEGVTADTLTTKYQSRLNADPTMSTYGKRNGTKFTSDFNASAAPDGHAVRYTKMDEVFKGAFGAAAGNYTVDATVYGTGTIKRKAIDNTTFNISGAPATKVYDGTSRYDNVSSGLTLTPKTGEIVNGDVIQFAIDRTKGATFMKTDGTTPTANVADAKRVSYNITATGDAQTLRNYTLNGKTLDEDGLTASGEGKITRRVLSLGLVQDEKIDKVYDGSYRLVDKEKNWNKLKDEDAKGNVVYTGTNKLVNDGTSLTITSEYRNDANTEHDKNVRGTSASPQVKDILYNISITGGDANNYSFDGGTSSAAGGLKLSAKGTITPKDISNAFKPMTKVYDGGTTVDRNKVELASGTFIGNDSARVKNTYQAEFESPNVNGNSEGKNWVNYTHLELDGTDANNYTIASATTGKGNITPYILDSNSVKFKTREASKVYDGTTDVKWTNGSSELNDVKNYITGATVDLTPAGGGATTTKSVLEALNLTEKPQYDKKDVDGGRKTDRVTYTLSYDRTKNPNFSLKTGGTSFTTKGDGIITKKDVTATVNSPLTKTYDATRDVLAGAGDNITLTGLVAGDGTKYETTATYADKNAGDNKRIDYTLNFIANGGNYNLKYNGADNAGAFSTNNNTITKRKVDVTFDHVSKDYDSKETNTKIAPKVSAADAAVLQQDSAGNVSGTNITNLTGVTSAYGTLSGGTFTPDANAGDKTVRYQGVGTAMGTVFGTNNYDFNVKDGTGRINRAKINAGNVVFDADDAHKTYDGTTTVKYGGSSANSEVRKYINRIGVTLNGNWINLQNDVTMDSAEYSDVNATNGTKHRVTYKFHLNNSNIDISGDNTFSKDKEGIIDRRVLNLDLAQKSGIDKIYDATSDVHNTNTRHYNAFVEHDALGNVTYAAGTTEDTKLVRKADGTPDATVNVEAAYADKNVARVGGNVTAQNITYTARIAGDAGKNYTLQYGTTKRDADVGIDLSATGTITPRKLTLDFADVQKPYDTKEDNANKTVRDIGGDDDGRRAATLAADGITKTTFNMTNVGSFYGAGNTDATFHKDPNVVTDANGNVVENGKDVQYKNLAGTLAGQSYAGNYEIVNTAYGKGTIRKRVVTANDFKFNINNATKTYDGTKDVYWKDTVTGKSYKDMDHVKNYFSTSKLDLGGGNLVDINLNDIQLNSAQYNHKNAVRPNGITYNVTINTKNFEFSGTRTRDIDHTGDTITKRDLATMLPKHLIKEYDGKQTFDETNRDYVNALANENITHIVKADEGKIQLKVKGTYSDKNASAETKAEAEARTPATAQRTVDYKLTLSGDADTLANYTLAGHDTTHTVTGRAADIYKKTLTVTAKNIDKVYDGTRTVVRDAGGGVFAPHPDKDKIELSGFVSDAEKFSFDQTAADKIDGAYSDENVRRENGTVLDKDISYSGVKAAFKNYADNHAGGAAKNYRVDSDTMAGRGKIMPRTITADQLTEKLKFDTATKTYDGTTTVKHGAGALENYISSAKVDIGGREIDIKKDLKIRSDKDWTHYDTEHVDGGRKTNRVTYTLDYTGNNFDITGTLTKQADGVITKRKVTAYAPGRLTKMYDGTDKVLDADKSIKTYYRGKLVEKPDHIVQMEKAEESLDGDTGLLSTDGAKNESTAKFDDKNVGTNKTVTYDVKIDAAHNGDYEIVDVHGNAVTQLKTKNNEITKRKLNLAFDHVDKFYDASAENPDVTARVLDSDTRKTLQRDHAGFNGTQLVFEDSASNPLATPSYYGTGTTDSSFTQDANAGDKSVQYEVGDALRSLLGDDAKNYEFTDKGYGTGEIKKANVSEDDFRDLKFKNADKEYDGNANVNRPLENLRDDSRWKSNKMLASDIASIKGTYLGPDGKPDKNASEHNKDVAYQIQLSDRNFDFGNWNGQVTVKGAGRISRRELTADYLPKQTKVYDGTKNIASVGDDLVTFRHKSGASAFIDGDKVRNRSTATYDDANVAWKNDVWKQGSGQESDKDVNYDLKLSGEDAANYKIVDGSGTEIHTLKGKNNGKIMAKEIHLKADSQTRWINEGLPDSYSGTPMGSNLGRKDVPELVPGEVLPGQIEYSSPNARLRWGDYAINGTYRAPNAGTRYQLPDGTWTTQSFAGGDGDAVSRNYRFVQDTANATAFHMGPYVPDNQYYKALTQTSKMLPDEYAYEHAALDYRSHFGRDAETEIATAPPSINVIYDGTDVTRAGIHVTDDTVYTIVNEVFGA</sequence>
<name>A0ABN0T2C4_9FIRM</name>
<organism evidence="3 4">
    <name type="scientific">Selenomonas dianae</name>
    <dbReference type="NCBI Taxonomy" id="135079"/>
    <lineage>
        <taxon>Bacteria</taxon>
        <taxon>Bacillati</taxon>
        <taxon>Bacillota</taxon>
        <taxon>Negativicutes</taxon>
        <taxon>Selenomonadales</taxon>
        <taxon>Selenomonadaceae</taxon>
        <taxon>Selenomonas</taxon>
    </lineage>
</organism>
<evidence type="ECO:0000313" key="3">
    <source>
        <dbReference type="EMBL" id="GAA0210284.1"/>
    </source>
</evidence>
<dbReference type="EMBL" id="BAAACR010000008">
    <property type="protein sequence ID" value="GAA0210284.1"/>
    <property type="molecule type" value="Genomic_DNA"/>
</dbReference>
<dbReference type="InterPro" id="IPR012334">
    <property type="entry name" value="Pectin_lyas_fold"/>
</dbReference>
<protein>
    <recommendedName>
        <fullName evidence="2">Filamentous haemagglutinin FhaB/tRNA nuclease CdiA-like TPS domain-containing protein</fullName>
    </recommendedName>
</protein>
<gene>
    <name evidence="3" type="ORF">GCM10008919_11940</name>
</gene>
<dbReference type="SMART" id="SM00912">
    <property type="entry name" value="Haemagg_act"/>
    <property type="match status" value="1"/>
</dbReference>
<dbReference type="Pfam" id="PF18657">
    <property type="entry name" value="YDG"/>
    <property type="match status" value="3"/>
</dbReference>
<keyword evidence="1" id="KW-0732">Signal</keyword>
<comment type="caution">
    <text evidence="3">The sequence shown here is derived from an EMBL/GenBank/DDBJ whole genome shotgun (WGS) entry which is preliminary data.</text>
</comment>
<reference evidence="3 4" key="1">
    <citation type="journal article" date="2019" name="Int. J. Syst. Evol. Microbiol.">
        <title>The Global Catalogue of Microorganisms (GCM) 10K type strain sequencing project: providing services to taxonomists for standard genome sequencing and annotation.</title>
        <authorList>
            <consortium name="The Broad Institute Genomics Platform"/>
            <consortium name="The Broad Institute Genome Sequencing Center for Infectious Disease"/>
            <person name="Wu L."/>
            <person name="Ma J."/>
        </authorList>
    </citation>
    <scope>NUCLEOTIDE SEQUENCE [LARGE SCALE GENOMIC DNA]</scope>
    <source>
        <strain evidence="3 4">JCM 8542</strain>
    </source>
</reference>
<feature type="chain" id="PRO_5047515699" description="Filamentous haemagglutinin FhaB/tRNA nuclease CdiA-like TPS domain-containing protein" evidence="1">
    <location>
        <begin position="33"/>
        <end position="3780"/>
    </location>
</feature>
<dbReference type="InterPro" id="IPR041248">
    <property type="entry name" value="YDG"/>
</dbReference>
<dbReference type="Pfam" id="PF05860">
    <property type="entry name" value="TPS"/>
    <property type="match status" value="1"/>
</dbReference>
<dbReference type="Proteomes" id="UP001500399">
    <property type="component" value="Unassembled WGS sequence"/>
</dbReference>
<dbReference type="RefSeq" id="WP_304986878.1">
    <property type="nucleotide sequence ID" value="NZ_BAAACR010000008.1"/>
</dbReference>
<dbReference type="NCBIfam" id="TIGR01901">
    <property type="entry name" value="adhes_NPXG"/>
    <property type="match status" value="1"/>
</dbReference>
<evidence type="ECO:0000259" key="2">
    <source>
        <dbReference type="SMART" id="SM00912"/>
    </source>
</evidence>
<feature type="domain" description="Filamentous haemagglutinin FhaB/tRNA nuclease CdiA-like TPS" evidence="2">
    <location>
        <begin position="30"/>
        <end position="142"/>
    </location>
</feature>
<proteinExistence type="predicted"/>
<evidence type="ECO:0000256" key="1">
    <source>
        <dbReference type="SAM" id="SignalP"/>
    </source>
</evidence>
<dbReference type="Gene3D" id="2.160.20.10">
    <property type="entry name" value="Single-stranded right-handed beta-helix, Pectin lyase-like"/>
    <property type="match status" value="1"/>
</dbReference>